<evidence type="ECO:0000313" key="4">
    <source>
        <dbReference type="Proteomes" id="UP000183200"/>
    </source>
</evidence>
<dbReference type="CDD" id="cd00586">
    <property type="entry name" value="4HBT"/>
    <property type="match status" value="1"/>
</dbReference>
<evidence type="ECO:0000256" key="2">
    <source>
        <dbReference type="ARBA" id="ARBA00022801"/>
    </source>
</evidence>
<dbReference type="Pfam" id="PF13279">
    <property type="entry name" value="4HBT_2"/>
    <property type="match status" value="1"/>
</dbReference>
<sequence length="135" mass="15624">MYTHSTKVRVRYGETDQMGYVYYGNYAEYYEVARVEMLRSLGMDYAGMESSGVMMPVLELNCKYIKPALYDQEITIKTTIHDLPGVRIHFVYELFNEAGELINIGKTTLVFVDMAKNKPCTPPENFMEKLKGFFN</sequence>
<dbReference type="SUPFAM" id="SSF54637">
    <property type="entry name" value="Thioesterase/thiol ester dehydrase-isomerase"/>
    <property type="match status" value="1"/>
</dbReference>
<dbReference type="STRING" id="430522.BFS30_26685"/>
<evidence type="ECO:0000313" key="3">
    <source>
        <dbReference type="EMBL" id="SDL39793.1"/>
    </source>
</evidence>
<dbReference type="OrthoDB" id="9800856at2"/>
<dbReference type="PANTHER" id="PTHR31793:SF27">
    <property type="entry name" value="NOVEL THIOESTERASE SUPERFAMILY DOMAIN AND SAPOSIN A-TYPE DOMAIN CONTAINING PROTEIN (0610012H03RIK)"/>
    <property type="match status" value="1"/>
</dbReference>
<dbReference type="EMBL" id="FNGY01000001">
    <property type="protein sequence ID" value="SDL39793.1"/>
    <property type="molecule type" value="Genomic_DNA"/>
</dbReference>
<dbReference type="InterPro" id="IPR006684">
    <property type="entry name" value="YbgC/YbaW"/>
</dbReference>
<dbReference type="PANTHER" id="PTHR31793">
    <property type="entry name" value="4-HYDROXYBENZOYL-COA THIOESTERASE FAMILY MEMBER"/>
    <property type="match status" value="1"/>
</dbReference>
<keyword evidence="2 3" id="KW-0378">Hydrolase</keyword>
<dbReference type="InterPro" id="IPR050563">
    <property type="entry name" value="4-hydroxybenzoyl-CoA_TE"/>
</dbReference>
<evidence type="ECO:0000256" key="1">
    <source>
        <dbReference type="ARBA" id="ARBA00005953"/>
    </source>
</evidence>
<dbReference type="GO" id="GO:0047617">
    <property type="term" value="F:fatty acyl-CoA hydrolase activity"/>
    <property type="evidence" value="ECO:0007669"/>
    <property type="project" value="TreeGrafter"/>
</dbReference>
<dbReference type="Proteomes" id="UP000183200">
    <property type="component" value="Unassembled WGS sequence"/>
</dbReference>
<dbReference type="PIRSF" id="PIRSF003230">
    <property type="entry name" value="YbgC"/>
    <property type="match status" value="1"/>
</dbReference>
<dbReference type="RefSeq" id="WP_074604343.1">
    <property type="nucleotide sequence ID" value="NZ_FNGY01000001.1"/>
</dbReference>
<organism evidence="3 4">
    <name type="scientific">Pedobacter steynii</name>
    <dbReference type="NCBI Taxonomy" id="430522"/>
    <lineage>
        <taxon>Bacteria</taxon>
        <taxon>Pseudomonadati</taxon>
        <taxon>Bacteroidota</taxon>
        <taxon>Sphingobacteriia</taxon>
        <taxon>Sphingobacteriales</taxon>
        <taxon>Sphingobacteriaceae</taxon>
        <taxon>Pedobacter</taxon>
    </lineage>
</organism>
<gene>
    <name evidence="3" type="ORF">SAMN05421820_101342</name>
</gene>
<dbReference type="Gene3D" id="3.10.129.10">
    <property type="entry name" value="Hotdog Thioesterase"/>
    <property type="match status" value="1"/>
</dbReference>
<proteinExistence type="inferred from homology"/>
<dbReference type="NCBIfam" id="TIGR00051">
    <property type="entry name" value="YbgC/FadM family acyl-CoA thioesterase"/>
    <property type="match status" value="1"/>
</dbReference>
<reference evidence="4" key="1">
    <citation type="submission" date="2016-10" db="EMBL/GenBank/DDBJ databases">
        <authorList>
            <person name="Varghese N."/>
            <person name="Submissions S."/>
        </authorList>
    </citation>
    <scope>NUCLEOTIDE SEQUENCE [LARGE SCALE GENOMIC DNA]</scope>
    <source>
        <strain evidence="4">DSM 19110</strain>
    </source>
</reference>
<name>A0A1G9JSD0_9SPHI</name>
<keyword evidence="4" id="KW-1185">Reference proteome</keyword>
<protein>
    <submittedName>
        <fullName evidence="3">Acyl-CoA thioester hydrolase</fullName>
    </submittedName>
</protein>
<comment type="similarity">
    <text evidence="1">Belongs to the 4-hydroxybenzoyl-CoA thioesterase family.</text>
</comment>
<dbReference type="InterPro" id="IPR029069">
    <property type="entry name" value="HotDog_dom_sf"/>
</dbReference>
<accession>A0A1G9JSD0</accession>
<dbReference type="AlphaFoldDB" id="A0A1G9JSD0"/>